<dbReference type="AlphaFoldDB" id="A0A090LE86"/>
<evidence type="ECO:0000313" key="5">
    <source>
        <dbReference type="WormBase" id="SRAE_2000112600"/>
    </source>
</evidence>
<keyword evidence="1" id="KW-1133">Transmembrane helix</keyword>
<keyword evidence="2" id="KW-0808">Transferase</keyword>
<name>A0A090LE86_STRRB</name>
<evidence type="ECO:0000313" key="2">
    <source>
        <dbReference type="EMBL" id="CEF66458.1"/>
    </source>
</evidence>
<evidence type="ECO:0000313" key="3">
    <source>
        <dbReference type="Proteomes" id="UP000035682"/>
    </source>
</evidence>
<evidence type="ECO:0000313" key="4">
    <source>
        <dbReference type="WBParaSite" id="SRAE_2000112600.1"/>
    </source>
</evidence>
<dbReference type="STRING" id="34506.A0A090LE86"/>
<reference evidence="4" key="2">
    <citation type="submission" date="2020-12" db="UniProtKB">
        <authorList>
            <consortium name="WormBaseParasite"/>
        </authorList>
    </citation>
    <scope>IDENTIFICATION</scope>
</reference>
<dbReference type="EMBL" id="LN609529">
    <property type="protein sequence ID" value="CEF66458.1"/>
    <property type="molecule type" value="Genomic_DNA"/>
</dbReference>
<sequence>MIYINYYFIFIFFLLNILSNAKNNNTVKVKRVVHTPKFDVYNPFFNFNLTLALQDLFLGILINTGAEKVTYMKQIKQWNGPIGVGINMLNEDIISSTSHCIYCNLKSVNNLNNRLAAYFFYKYSKIKNFQSKVKKFFNNIDCKNKKTLYIACKKSQLKIKNKSNSLLNYPQNAMKNKIKKLSQSSYTIFLEPGQYFSDFFERKVRYLAEEHLTNNKKNVLIIRNFEILTSSKIRPNNKKVLEQLIKNDTAFEIDQNDFIVTHQTPKLRQWFETNDSFIGSLQFEKSYDNIYWDPIVVLPKIAPPFDEEFPYPFDTDTQHKRELCRANFRFLVVNDVFVYQYANTKLENKLHSNSNESLLLRQKMFIAQKKFNNRMNKLYPETKNTCFT</sequence>
<dbReference type="GO" id="GO:0016757">
    <property type="term" value="F:glycosyltransferase activity"/>
    <property type="evidence" value="ECO:0007669"/>
    <property type="project" value="UniProtKB-KW"/>
</dbReference>
<dbReference type="WormBase" id="SRAE_2000112600">
    <property type="protein sequence ID" value="SRP00559"/>
    <property type="gene ID" value="WBGene00261328"/>
</dbReference>
<organism evidence="2">
    <name type="scientific">Strongyloides ratti</name>
    <name type="common">Parasitic roundworm</name>
    <dbReference type="NCBI Taxonomy" id="34506"/>
    <lineage>
        <taxon>Eukaryota</taxon>
        <taxon>Metazoa</taxon>
        <taxon>Ecdysozoa</taxon>
        <taxon>Nematoda</taxon>
        <taxon>Chromadorea</taxon>
        <taxon>Rhabditida</taxon>
        <taxon>Tylenchina</taxon>
        <taxon>Panagrolaimomorpha</taxon>
        <taxon>Strongyloidoidea</taxon>
        <taxon>Strongyloididae</taxon>
        <taxon>Strongyloides</taxon>
    </lineage>
</organism>
<feature type="transmembrane region" description="Helical" evidence="1">
    <location>
        <begin position="6"/>
        <end position="21"/>
    </location>
</feature>
<dbReference type="PANTHER" id="PTHR47411">
    <property type="entry name" value="B3GNT1, BETA-1,3-N-ACETYLGUCOSAMINYLTRANSFERASE 1, HOMOLOG"/>
    <property type="match status" value="1"/>
</dbReference>
<dbReference type="Pfam" id="PF13896">
    <property type="entry name" value="Glyco_transf_49"/>
    <property type="match status" value="1"/>
</dbReference>
<dbReference type="WBParaSite" id="SRAE_2000112600.1">
    <property type="protein sequence ID" value="SRAE_2000112600.1"/>
    <property type="gene ID" value="WBGene00261328"/>
</dbReference>
<keyword evidence="3" id="KW-1185">Reference proteome</keyword>
<keyword evidence="1" id="KW-0472">Membrane</keyword>
<dbReference type="OrthoDB" id="9974378at2759"/>
<dbReference type="Proteomes" id="UP000035682">
    <property type="component" value="Unplaced"/>
</dbReference>
<dbReference type="RefSeq" id="XP_024505658.1">
    <property type="nucleotide sequence ID" value="XM_024652042.1"/>
</dbReference>
<reference evidence="2 3" key="1">
    <citation type="submission" date="2014-09" db="EMBL/GenBank/DDBJ databases">
        <authorList>
            <person name="Martin A.A."/>
        </authorList>
    </citation>
    <scope>NUCLEOTIDE SEQUENCE</scope>
    <source>
        <strain evidence="3">ED321</strain>
        <strain evidence="2">ED321 Heterogonic</strain>
    </source>
</reference>
<accession>A0A090LE86</accession>
<proteinExistence type="predicted"/>
<dbReference type="CTD" id="36378822"/>
<dbReference type="PANTHER" id="PTHR47411:SF3">
    <property type="entry name" value="I-BETA-1,3-N-ACETYLGLUCOSAMINYLTRANSFERASE"/>
    <property type="match status" value="1"/>
</dbReference>
<evidence type="ECO:0000256" key="1">
    <source>
        <dbReference type="SAM" id="Phobius"/>
    </source>
</evidence>
<dbReference type="GeneID" id="36378822"/>
<gene>
    <name evidence="2 4 5" type="ORF">SRAE_2000112600</name>
</gene>
<keyword evidence="2" id="KW-0328">Glycosyltransferase</keyword>
<protein>
    <submittedName>
        <fullName evidence="2 4">N-acetyllactosaminide beta-1,3-N-acetylglucosaminyltransferase</fullName>
    </submittedName>
</protein>
<keyword evidence="1" id="KW-0812">Transmembrane</keyword>